<proteinExistence type="predicted"/>
<feature type="domain" description="DUF2061" evidence="1">
    <location>
        <begin position="9"/>
        <end position="60"/>
    </location>
</feature>
<reference evidence="2" key="1">
    <citation type="submission" date="2021-08" db="EMBL/GenBank/DDBJ databases">
        <title>Genome of a novel bacterium of the phylum Verrucomicrobia, Oleiharenicola sp. KSB-15.</title>
        <authorList>
            <person name="Chung J.-H."/>
            <person name="Ahn J.-H."/>
            <person name="Yoon Y."/>
            <person name="Kim D.-Y."/>
            <person name="An S.-H."/>
            <person name="Park I."/>
            <person name="Yeon J."/>
        </authorList>
    </citation>
    <scope>NUCLEOTIDE SEQUENCE</scope>
    <source>
        <strain evidence="2">KSB-15</strain>
    </source>
</reference>
<keyword evidence="3" id="KW-1185">Reference proteome</keyword>
<dbReference type="KEGG" id="ole:K0B96_12030"/>
<dbReference type="EMBL" id="CP080507">
    <property type="protein sequence ID" value="QYM78036.1"/>
    <property type="molecule type" value="Genomic_DNA"/>
</dbReference>
<name>A0A8F9TU29_9BACT</name>
<gene>
    <name evidence="2" type="ORF">K0B96_12030</name>
</gene>
<dbReference type="AlphaFoldDB" id="A0A8F9TU29"/>
<protein>
    <submittedName>
        <fullName evidence="2">DUF2061 domain-containing protein</fullName>
    </submittedName>
</protein>
<sequence>MKEKARRSLVKAISWRVTGTLDTIVISYLITGQAKWAFSIGFVELFTKVTLYFIHERVWDRLSFGRVNPASTYSI</sequence>
<dbReference type="Proteomes" id="UP000825051">
    <property type="component" value="Chromosome"/>
</dbReference>
<organism evidence="2 3">
    <name type="scientific">Horticoccus luteus</name>
    <dbReference type="NCBI Taxonomy" id="2862869"/>
    <lineage>
        <taxon>Bacteria</taxon>
        <taxon>Pseudomonadati</taxon>
        <taxon>Verrucomicrobiota</taxon>
        <taxon>Opitutia</taxon>
        <taxon>Opitutales</taxon>
        <taxon>Opitutaceae</taxon>
        <taxon>Horticoccus</taxon>
    </lineage>
</organism>
<dbReference type="RefSeq" id="WP_220161140.1">
    <property type="nucleotide sequence ID" value="NZ_CP080507.1"/>
</dbReference>
<evidence type="ECO:0000313" key="3">
    <source>
        <dbReference type="Proteomes" id="UP000825051"/>
    </source>
</evidence>
<accession>A0A8F9TU29</accession>
<dbReference type="InterPro" id="IPR018638">
    <property type="entry name" value="DUF2061_membrane"/>
</dbReference>
<dbReference type="Pfam" id="PF09834">
    <property type="entry name" value="DUF2061"/>
    <property type="match status" value="1"/>
</dbReference>
<evidence type="ECO:0000259" key="1">
    <source>
        <dbReference type="Pfam" id="PF09834"/>
    </source>
</evidence>
<evidence type="ECO:0000313" key="2">
    <source>
        <dbReference type="EMBL" id="QYM78036.1"/>
    </source>
</evidence>